<reference evidence="1" key="2">
    <citation type="journal article" date="2022" name="Res Sq">
        <title>Comparative Genomics Reveals Insights into the Divergent Evolution of Astigmatic Mites and Household Pest Adaptations.</title>
        <authorList>
            <person name="Xiong Q."/>
            <person name="Wan A.T.-Y."/>
            <person name="Liu X.-Y."/>
            <person name="Fung C.S.-H."/>
            <person name="Xiao X."/>
            <person name="Malainual N."/>
            <person name="Hou J."/>
            <person name="Wang L."/>
            <person name="Wang M."/>
            <person name="Yang K."/>
            <person name="Cui Y."/>
            <person name="Leung E."/>
            <person name="Nong W."/>
            <person name="Shin S.-K."/>
            <person name="Au S."/>
            <person name="Jeong K.Y."/>
            <person name="Chew F.T."/>
            <person name="Hui J."/>
            <person name="Leung T.F."/>
            <person name="Tungtrongchitr A."/>
            <person name="Zhong N."/>
            <person name="Liu Z."/>
            <person name="Tsui S."/>
        </authorList>
    </citation>
    <scope>NUCLEOTIDE SEQUENCE</scope>
    <source>
        <strain evidence="1">Derf</strain>
        <tissue evidence="1">Whole organism</tissue>
    </source>
</reference>
<gene>
    <name evidence="1" type="ORF">DERF_002124</name>
</gene>
<proteinExistence type="predicted"/>
<evidence type="ECO:0000313" key="1">
    <source>
        <dbReference type="EMBL" id="KAH9528155.1"/>
    </source>
</evidence>
<organism evidence="1 2">
    <name type="scientific">Dermatophagoides farinae</name>
    <name type="common">American house dust mite</name>
    <dbReference type="NCBI Taxonomy" id="6954"/>
    <lineage>
        <taxon>Eukaryota</taxon>
        <taxon>Metazoa</taxon>
        <taxon>Ecdysozoa</taxon>
        <taxon>Arthropoda</taxon>
        <taxon>Chelicerata</taxon>
        <taxon>Arachnida</taxon>
        <taxon>Acari</taxon>
        <taxon>Acariformes</taxon>
        <taxon>Sarcoptiformes</taxon>
        <taxon>Astigmata</taxon>
        <taxon>Psoroptidia</taxon>
        <taxon>Analgoidea</taxon>
        <taxon>Pyroglyphidae</taxon>
        <taxon>Dermatophagoidinae</taxon>
        <taxon>Dermatophagoides</taxon>
    </lineage>
</organism>
<dbReference type="AlphaFoldDB" id="A0A922IBT8"/>
<dbReference type="EMBL" id="ASGP02000001">
    <property type="protein sequence ID" value="KAH9528155.1"/>
    <property type="molecule type" value="Genomic_DNA"/>
</dbReference>
<sequence>MKKEKVKKNLPLYIFNFRTFNGTIQSCIPIDFCCVHHYIILTFKTYYCFQRNKKKLGEINFYTGTAFKVIDDLDLEWNRLHLKIMEKFLFG</sequence>
<keyword evidence="2" id="KW-1185">Reference proteome</keyword>
<evidence type="ECO:0000313" key="2">
    <source>
        <dbReference type="Proteomes" id="UP000790347"/>
    </source>
</evidence>
<name>A0A922IBT8_DERFA</name>
<comment type="caution">
    <text evidence="1">The sequence shown here is derived from an EMBL/GenBank/DDBJ whole genome shotgun (WGS) entry which is preliminary data.</text>
</comment>
<reference evidence="1" key="1">
    <citation type="submission" date="2013-05" db="EMBL/GenBank/DDBJ databases">
        <authorList>
            <person name="Yim A.K.Y."/>
            <person name="Chan T.F."/>
            <person name="Ji K.M."/>
            <person name="Liu X.Y."/>
            <person name="Zhou J.W."/>
            <person name="Li R.Q."/>
            <person name="Yang K.Y."/>
            <person name="Li J."/>
            <person name="Li M."/>
            <person name="Law P.T.W."/>
            <person name="Wu Y.L."/>
            <person name="Cai Z.L."/>
            <person name="Qin H."/>
            <person name="Bao Y."/>
            <person name="Leung R.K.K."/>
            <person name="Ng P.K.S."/>
            <person name="Zou J."/>
            <person name="Zhong X.J."/>
            <person name="Ran P.X."/>
            <person name="Zhong N.S."/>
            <person name="Liu Z.G."/>
            <person name="Tsui S.K.W."/>
        </authorList>
    </citation>
    <scope>NUCLEOTIDE SEQUENCE</scope>
    <source>
        <strain evidence="1">Derf</strain>
        <tissue evidence="1">Whole organism</tissue>
    </source>
</reference>
<dbReference type="Proteomes" id="UP000790347">
    <property type="component" value="Unassembled WGS sequence"/>
</dbReference>
<protein>
    <submittedName>
        <fullName evidence="1">Uncharacterized protein</fullName>
    </submittedName>
</protein>
<accession>A0A922IBT8</accession>